<evidence type="ECO:0000256" key="1">
    <source>
        <dbReference type="SAM" id="Phobius"/>
    </source>
</evidence>
<dbReference type="Proteomes" id="UP000016540">
    <property type="component" value="Unassembled WGS sequence"/>
</dbReference>
<keyword evidence="3" id="KW-1185">Reference proteome</keyword>
<dbReference type="AlphaFoldDB" id="R8B1B8"/>
<dbReference type="PATRIC" id="fig|1318628.3.peg.1291"/>
<dbReference type="STRING" id="1318628.MARLIPOL_06454"/>
<sequence length="51" mass="5507">MYMDAVVIAGILTVLLILAFFVGVGIFIMKDSKRHRGEGIKGSTHQSGKTV</sequence>
<reference evidence="2 3" key="1">
    <citation type="journal article" date="2013" name="Genome Announc.">
        <title>Draft Genome Sequence of the Moderately Halophilic Bacterium Marinobacter lipolyticus Strain SM19.</title>
        <authorList>
            <person name="Papke R.T."/>
            <person name="de la Haba R.R."/>
            <person name="Infante-Dominguez C."/>
            <person name="Perez D."/>
            <person name="Sanchez-Porro C."/>
            <person name="Lapierre P."/>
            <person name="Ventosa A."/>
        </authorList>
    </citation>
    <scope>NUCLEOTIDE SEQUENCE [LARGE SCALE GENOMIC DNA]</scope>
    <source>
        <strain evidence="2 3">SM19</strain>
    </source>
</reference>
<organism evidence="2 3">
    <name type="scientific">Marinobacter lipolyticus SM19</name>
    <dbReference type="NCBI Taxonomy" id="1318628"/>
    <lineage>
        <taxon>Bacteria</taxon>
        <taxon>Pseudomonadati</taxon>
        <taxon>Pseudomonadota</taxon>
        <taxon>Gammaproteobacteria</taxon>
        <taxon>Pseudomonadales</taxon>
        <taxon>Marinobacteraceae</taxon>
        <taxon>Marinobacter</taxon>
    </lineage>
</organism>
<gene>
    <name evidence="2" type="ORF">MARLIPOL_06454</name>
</gene>
<name>R8B1B8_9GAMM</name>
<dbReference type="HOGENOM" id="CLU_215374_0_0_6"/>
<dbReference type="EMBL" id="ASAD01000010">
    <property type="protein sequence ID" value="EON92370.1"/>
    <property type="molecule type" value="Genomic_DNA"/>
</dbReference>
<keyword evidence="1" id="KW-1133">Transmembrane helix</keyword>
<evidence type="ECO:0000313" key="2">
    <source>
        <dbReference type="EMBL" id="EON92370.1"/>
    </source>
</evidence>
<dbReference type="NCBIfam" id="NF041600">
    <property type="entry name" value="cyt_ox_CcoM"/>
    <property type="match status" value="1"/>
</dbReference>
<accession>R8B1B8</accession>
<proteinExistence type="predicted"/>
<protein>
    <submittedName>
        <fullName evidence="2">Uncharacterized protein</fullName>
    </submittedName>
</protein>
<dbReference type="InterPro" id="IPR048085">
    <property type="entry name" value="Cyt_ox_CcoM-like"/>
</dbReference>
<keyword evidence="1" id="KW-0812">Transmembrane</keyword>
<comment type="caution">
    <text evidence="2">The sequence shown here is derived from an EMBL/GenBank/DDBJ whole genome shotgun (WGS) entry which is preliminary data.</text>
</comment>
<keyword evidence="1" id="KW-0472">Membrane</keyword>
<feature type="transmembrane region" description="Helical" evidence="1">
    <location>
        <begin position="6"/>
        <end position="28"/>
    </location>
</feature>
<evidence type="ECO:0000313" key="3">
    <source>
        <dbReference type="Proteomes" id="UP000016540"/>
    </source>
</evidence>